<dbReference type="InterPro" id="IPR035490">
    <property type="entry name" value="GlmS/FrlB_SIS"/>
</dbReference>
<dbReference type="Proteomes" id="UP000287198">
    <property type="component" value="Unassembled WGS sequence"/>
</dbReference>
<dbReference type="InterPro" id="IPR001347">
    <property type="entry name" value="SIS_dom"/>
</dbReference>
<dbReference type="GO" id="GO:1901135">
    <property type="term" value="P:carbohydrate derivative metabolic process"/>
    <property type="evidence" value="ECO:0007669"/>
    <property type="project" value="InterPro"/>
</dbReference>
<gene>
    <name evidence="3" type="ORF">CWI69_07195</name>
</gene>
<reference evidence="4" key="1">
    <citation type="journal article" date="2018" name="Front. Microbiol.">
        <title>Genome-Based Analysis Reveals the Taxonomy and Diversity of the Family Idiomarinaceae.</title>
        <authorList>
            <person name="Liu Y."/>
            <person name="Lai Q."/>
            <person name="Shao Z."/>
        </authorList>
    </citation>
    <scope>NUCLEOTIDE SEQUENCE [LARGE SCALE GENOMIC DNA]</scope>
    <source>
        <strain evidence="4">BH195</strain>
    </source>
</reference>
<keyword evidence="3" id="KW-0032">Aminotransferase</keyword>
<dbReference type="CDD" id="cd05009">
    <property type="entry name" value="SIS_GlmS_GlmD_2"/>
    <property type="match status" value="1"/>
</dbReference>
<dbReference type="InterPro" id="IPR046348">
    <property type="entry name" value="SIS_dom_sf"/>
</dbReference>
<dbReference type="Gene3D" id="3.40.50.10490">
    <property type="entry name" value="Glucose-6-phosphate isomerase like protein, domain 1"/>
    <property type="match status" value="2"/>
</dbReference>
<dbReference type="PROSITE" id="PS51464">
    <property type="entry name" value="SIS"/>
    <property type="match status" value="2"/>
</dbReference>
<organism evidence="3 4">
    <name type="scientific">Pseudidiomarina halophila</name>
    <dbReference type="NCBI Taxonomy" id="1449799"/>
    <lineage>
        <taxon>Bacteria</taxon>
        <taxon>Pseudomonadati</taxon>
        <taxon>Pseudomonadota</taxon>
        <taxon>Gammaproteobacteria</taxon>
        <taxon>Alteromonadales</taxon>
        <taxon>Idiomarinaceae</taxon>
        <taxon>Pseudidiomarina</taxon>
    </lineage>
</organism>
<dbReference type="GO" id="GO:0008483">
    <property type="term" value="F:transaminase activity"/>
    <property type="evidence" value="ECO:0007669"/>
    <property type="project" value="UniProtKB-KW"/>
</dbReference>
<accession>A0A432XW51</accession>
<comment type="caution">
    <text evidence="3">The sequence shown here is derived from an EMBL/GenBank/DDBJ whole genome shotgun (WGS) entry which is preliminary data.</text>
</comment>
<evidence type="ECO:0000259" key="2">
    <source>
        <dbReference type="PROSITE" id="PS51464"/>
    </source>
</evidence>
<dbReference type="SUPFAM" id="SSF53697">
    <property type="entry name" value="SIS domain"/>
    <property type="match status" value="1"/>
</dbReference>
<dbReference type="PANTHER" id="PTHR10937">
    <property type="entry name" value="GLUCOSAMINE--FRUCTOSE-6-PHOSPHATE AMINOTRANSFERASE, ISOMERIZING"/>
    <property type="match status" value="1"/>
</dbReference>
<dbReference type="PANTHER" id="PTHR10937:SF8">
    <property type="entry name" value="AMINOTRANSFERASE-RELATED"/>
    <property type="match status" value="1"/>
</dbReference>
<protein>
    <submittedName>
        <fullName evidence="3">Glutamine--fructose-6-phosphate aminotransferase</fullName>
    </submittedName>
</protein>
<evidence type="ECO:0000256" key="1">
    <source>
        <dbReference type="ARBA" id="ARBA00022737"/>
    </source>
</evidence>
<feature type="domain" description="SIS" evidence="2">
    <location>
        <begin position="194"/>
        <end position="320"/>
    </location>
</feature>
<dbReference type="EMBL" id="PIPW01000002">
    <property type="protein sequence ID" value="RUO52821.1"/>
    <property type="molecule type" value="Genomic_DNA"/>
</dbReference>
<evidence type="ECO:0000313" key="3">
    <source>
        <dbReference type="EMBL" id="RUO52821.1"/>
    </source>
</evidence>
<keyword evidence="1" id="KW-0677">Repeat</keyword>
<dbReference type="InterPro" id="IPR035466">
    <property type="entry name" value="GlmS/AgaS_SIS"/>
</dbReference>
<dbReference type="NCBIfam" id="NF046059">
    <property type="entry name" value="NagB_SO3506"/>
    <property type="match status" value="1"/>
</dbReference>
<keyword evidence="3" id="KW-0808">Transferase</keyword>
<proteinExistence type="predicted"/>
<sequence length="330" mass="35587">MSHQMADEAKSAPEIIARQLENNAERCQQIAAELQAIPPRTIMMIGRGTSDHAGVFAKYLFEVGCGVPVFAAAPSVAGVYKRTLKLEGCLAICISQSGQSPDIVQQAQLAKAGGARVLALVNVVDSPLGRLADDVLPLHAGPELAVAATKSYLASLSALCQLCAYWQKDHELLEGLSALPDALRQAQQLPPQLQAEQLQGLQHCVVLGRGFGYAIAREVALKLKEVLSIHAEAFSSAEFLHGPVTLVEKQLCIIDLQIDDEGGSTHEEQMKGIAARGAKLIHMHVPVMPHPRLQPLVLMQRFYLDIEQAARQMGLDPDAPPGLKKVTETR</sequence>
<dbReference type="RefSeq" id="WP_126763307.1">
    <property type="nucleotide sequence ID" value="NZ_JBHLTZ010000012.1"/>
</dbReference>
<feature type="domain" description="SIS" evidence="2">
    <location>
        <begin position="30"/>
        <end position="178"/>
    </location>
</feature>
<dbReference type="AlphaFoldDB" id="A0A432XW51"/>
<dbReference type="CDD" id="cd05008">
    <property type="entry name" value="SIS_GlmS_GlmD_1"/>
    <property type="match status" value="1"/>
</dbReference>
<dbReference type="OrthoDB" id="9761808at2"/>
<name>A0A432XW51_9GAMM</name>
<keyword evidence="4" id="KW-1185">Reference proteome</keyword>
<dbReference type="Pfam" id="PF01380">
    <property type="entry name" value="SIS"/>
    <property type="match status" value="2"/>
</dbReference>
<dbReference type="GO" id="GO:0097367">
    <property type="term" value="F:carbohydrate derivative binding"/>
    <property type="evidence" value="ECO:0007669"/>
    <property type="project" value="InterPro"/>
</dbReference>
<evidence type="ECO:0000313" key="4">
    <source>
        <dbReference type="Proteomes" id="UP000287198"/>
    </source>
</evidence>